<evidence type="ECO:0000256" key="3">
    <source>
        <dbReference type="SAM" id="MobiDB-lite"/>
    </source>
</evidence>
<dbReference type="InterPro" id="IPR039069">
    <property type="entry name" value="CE7"/>
</dbReference>
<reference evidence="5" key="1">
    <citation type="submission" date="2021-01" db="EMBL/GenBank/DDBJ databases">
        <title>Whole genome shotgun sequence of Planosporangium mesophilum NBRC 109066.</title>
        <authorList>
            <person name="Komaki H."/>
            <person name="Tamura T."/>
        </authorList>
    </citation>
    <scope>NUCLEOTIDE SEQUENCE</scope>
    <source>
        <strain evidence="5">NBRC 109066</strain>
    </source>
</reference>
<comment type="caution">
    <text evidence="5">The sequence shown here is derived from an EMBL/GenBank/DDBJ whole genome shotgun (WGS) entry which is preliminary data.</text>
</comment>
<feature type="active site" description="Charge relay system" evidence="1">
    <location>
        <position position="302"/>
    </location>
</feature>
<evidence type="ECO:0000313" key="6">
    <source>
        <dbReference type="Proteomes" id="UP000599074"/>
    </source>
</evidence>
<gene>
    <name evidence="5" type="ORF">Pme01_46860</name>
</gene>
<dbReference type="SUPFAM" id="SSF53474">
    <property type="entry name" value="alpha/beta-Hydrolases"/>
    <property type="match status" value="1"/>
</dbReference>
<feature type="active site" description="Nucleophile" evidence="1">
    <location>
        <position position="187"/>
    </location>
</feature>
<name>A0A8J3TF06_9ACTN</name>
<evidence type="ECO:0000256" key="2">
    <source>
        <dbReference type="PIRSR" id="PIRSR639069-2"/>
    </source>
</evidence>
<dbReference type="AlphaFoldDB" id="A0A8J3TF06"/>
<feature type="domain" description="Acetyl xylan esterase" evidence="4">
    <location>
        <begin position="1"/>
        <end position="319"/>
    </location>
</feature>
<dbReference type="Pfam" id="PF05448">
    <property type="entry name" value="AXE1"/>
    <property type="match status" value="1"/>
</dbReference>
<evidence type="ECO:0000259" key="4">
    <source>
        <dbReference type="Pfam" id="PF05448"/>
    </source>
</evidence>
<dbReference type="PANTHER" id="PTHR40111:SF1">
    <property type="entry name" value="CEPHALOSPORIN-C DEACETYLASE"/>
    <property type="match status" value="1"/>
</dbReference>
<dbReference type="InterPro" id="IPR008391">
    <property type="entry name" value="AXE1_dom"/>
</dbReference>
<sequence length="322" mass="35183">MAQFDLPLERLREYRPDLTSPDDLDAFWSDTLADARAHDVAATFDRVDNALTVIETFDVRYAGFGGHEIRGWLHLPAHRSGRLPAVVEYVGYGGGRGLPHERTLFAAAGYAHFVMDTRGQGSGWSTGDTPDAGAGGAPQQPGFMTRGVLDPSEYYYRRVFTDGVRAVDAVRSHPEVDGSRVAVTGSSQGGGISIAVAGLVDDLVAVAPDVPFLCDFPRATTLVDSNPYGEIARYLKSHRDHIDRVYDTLAYFDGAILGRRATAPALFSVALMDPICPPSTVFAAYNHYGAGKEITVYPFNEHEGGERFHDVAKLRWLARHLR</sequence>
<keyword evidence="6" id="KW-1185">Reference proteome</keyword>
<feature type="region of interest" description="Disordered" evidence="3">
    <location>
        <begin position="121"/>
        <end position="143"/>
    </location>
</feature>
<feature type="active site" description="Charge relay system" evidence="1">
    <location>
        <position position="273"/>
    </location>
</feature>
<proteinExistence type="predicted"/>
<evidence type="ECO:0000313" key="5">
    <source>
        <dbReference type="EMBL" id="GII25089.1"/>
    </source>
</evidence>
<dbReference type="EMBL" id="BOON01000046">
    <property type="protein sequence ID" value="GII25089.1"/>
    <property type="molecule type" value="Genomic_DNA"/>
</dbReference>
<accession>A0A8J3TF06</accession>
<dbReference type="Proteomes" id="UP000599074">
    <property type="component" value="Unassembled WGS sequence"/>
</dbReference>
<feature type="binding site" evidence="2">
    <location>
        <position position="92"/>
    </location>
    <ligand>
        <name>substrate</name>
    </ligand>
</feature>
<dbReference type="GO" id="GO:0052689">
    <property type="term" value="F:carboxylic ester hydrolase activity"/>
    <property type="evidence" value="ECO:0007669"/>
    <property type="project" value="TreeGrafter"/>
</dbReference>
<organism evidence="5 6">
    <name type="scientific">Planosporangium mesophilum</name>
    <dbReference type="NCBI Taxonomy" id="689768"/>
    <lineage>
        <taxon>Bacteria</taxon>
        <taxon>Bacillati</taxon>
        <taxon>Actinomycetota</taxon>
        <taxon>Actinomycetes</taxon>
        <taxon>Micromonosporales</taxon>
        <taxon>Micromonosporaceae</taxon>
        <taxon>Planosporangium</taxon>
    </lineage>
</organism>
<evidence type="ECO:0000256" key="1">
    <source>
        <dbReference type="PIRSR" id="PIRSR639069-1"/>
    </source>
</evidence>
<dbReference type="Gene3D" id="3.40.50.1820">
    <property type="entry name" value="alpha/beta hydrolase"/>
    <property type="match status" value="1"/>
</dbReference>
<feature type="compositionally biased region" description="Low complexity" evidence="3">
    <location>
        <begin position="126"/>
        <end position="142"/>
    </location>
</feature>
<dbReference type="GO" id="GO:0005976">
    <property type="term" value="P:polysaccharide metabolic process"/>
    <property type="evidence" value="ECO:0007669"/>
    <property type="project" value="TreeGrafter"/>
</dbReference>
<dbReference type="RefSeq" id="WP_168116484.1">
    <property type="nucleotide sequence ID" value="NZ_BOON01000046.1"/>
</dbReference>
<dbReference type="InterPro" id="IPR029058">
    <property type="entry name" value="AB_hydrolase_fold"/>
</dbReference>
<protein>
    <submittedName>
        <fullName evidence="5">Acetylxylan esterase</fullName>
    </submittedName>
</protein>
<dbReference type="PANTHER" id="PTHR40111">
    <property type="entry name" value="CEPHALOSPORIN-C DEACETYLASE"/>
    <property type="match status" value="1"/>
</dbReference>